<dbReference type="Proteomes" id="UP000473325">
    <property type="component" value="Unassembled WGS sequence"/>
</dbReference>
<dbReference type="EMBL" id="WUEK01000004">
    <property type="protein sequence ID" value="MXG89554.1"/>
    <property type="molecule type" value="Genomic_DNA"/>
</dbReference>
<proteinExistence type="predicted"/>
<dbReference type="SUPFAM" id="SSF53474">
    <property type="entry name" value="alpha/beta-Hydrolases"/>
    <property type="match status" value="1"/>
</dbReference>
<keyword evidence="3" id="KW-1185">Reference proteome</keyword>
<organism evidence="2 3">
    <name type="scientific">Nocardioides flavescens</name>
    <dbReference type="NCBI Taxonomy" id="2691959"/>
    <lineage>
        <taxon>Bacteria</taxon>
        <taxon>Bacillati</taxon>
        <taxon>Actinomycetota</taxon>
        <taxon>Actinomycetes</taxon>
        <taxon>Propionibacteriales</taxon>
        <taxon>Nocardioidaceae</taxon>
        <taxon>Nocardioides</taxon>
    </lineage>
</organism>
<dbReference type="AlphaFoldDB" id="A0A6L7F2F1"/>
<comment type="caution">
    <text evidence="2">The sequence shown here is derived from an EMBL/GenBank/DDBJ whole genome shotgun (WGS) entry which is preliminary data.</text>
</comment>
<evidence type="ECO:0000313" key="3">
    <source>
        <dbReference type="Proteomes" id="UP000473325"/>
    </source>
</evidence>
<feature type="domain" description="GPI inositol-deacylase PGAP1-like alpha/beta" evidence="1">
    <location>
        <begin position="205"/>
        <end position="256"/>
    </location>
</feature>
<accession>A0A6L7F2F1</accession>
<dbReference type="InterPro" id="IPR012908">
    <property type="entry name" value="PGAP1-ab_dom-like"/>
</dbReference>
<dbReference type="Gene3D" id="3.40.50.1820">
    <property type="entry name" value="alpha/beta hydrolase"/>
    <property type="match status" value="1"/>
</dbReference>
<dbReference type="Pfam" id="PF07819">
    <property type="entry name" value="PGAP1"/>
    <property type="match status" value="1"/>
</dbReference>
<evidence type="ECO:0000259" key="1">
    <source>
        <dbReference type="Pfam" id="PF07819"/>
    </source>
</evidence>
<reference evidence="2 3" key="1">
    <citation type="submission" date="2019-12" db="EMBL/GenBank/DDBJ databases">
        <authorList>
            <person name="Kun Z."/>
        </authorList>
    </citation>
    <scope>NUCLEOTIDE SEQUENCE [LARGE SCALE GENOMIC DNA]</scope>
    <source>
        <strain evidence="2 3">YIM 123512</strain>
    </source>
</reference>
<evidence type="ECO:0000313" key="2">
    <source>
        <dbReference type="EMBL" id="MXG89554.1"/>
    </source>
</evidence>
<dbReference type="RefSeq" id="WP_160877090.1">
    <property type="nucleotide sequence ID" value="NZ_WUEK01000004.1"/>
</dbReference>
<gene>
    <name evidence="2" type="ORF">GRQ65_08330</name>
</gene>
<name>A0A6L7F2F1_9ACTN</name>
<dbReference type="InterPro" id="IPR029058">
    <property type="entry name" value="AB_hydrolase_fold"/>
</dbReference>
<sequence length="375" mass="39782">MPTAPGPTVLDALSLLAEVADELVVRSVRDTHLAVLDRTPAGRVHRGITGAVYGGLTHALTGASRGLDSLAATGVGPRLESDPRGRFLSSAVNGLIGDRLLRERPQLAIPMALRRDGADVDPEPEPLAAAYPDATGKVVVLLHGLCENESFWSLHRERTGTTYAEALAGRGWTPLLLRANTGLPLRENGAALTALLQRVVDGWPVPVTRIALVGHSMGGLVMRAAAGVVSDHDTPWAGLVSDVVTLGTPHLGAPVAWGVGEGSKGLSKLKETAAFGRVLDWRSRGVHDLVHGLAEDVAPLPHARYHLVAATLTRSERHPVGSVVGDLLVRPHSAYGQDRTRSLFPGADVLHVGRTDHFGLLNHPEVHDALERWLA</sequence>
<keyword evidence="2" id="KW-0378">Hydrolase</keyword>
<dbReference type="GO" id="GO:0016788">
    <property type="term" value="F:hydrolase activity, acting on ester bonds"/>
    <property type="evidence" value="ECO:0007669"/>
    <property type="project" value="InterPro"/>
</dbReference>
<protein>
    <submittedName>
        <fullName evidence="2">Alpha/beta hydrolase</fullName>
    </submittedName>
</protein>